<evidence type="ECO:0000256" key="4">
    <source>
        <dbReference type="PROSITE-ProRule" id="PRU00449"/>
    </source>
</evidence>
<evidence type="ECO:0000256" key="3">
    <source>
        <dbReference type="ARBA" id="ARBA00022833"/>
    </source>
</evidence>
<dbReference type="GO" id="GO:0008270">
    <property type="term" value="F:zinc ion binding"/>
    <property type="evidence" value="ECO:0007669"/>
    <property type="project" value="UniProtKB-KW"/>
</dbReference>
<feature type="domain" description="AN1-type" evidence="6">
    <location>
        <begin position="625"/>
        <end position="672"/>
    </location>
</feature>
<dbReference type="AlphaFoldDB" id="A0A8T2ITB4"/>
<gene>
    <name evidence="7" type="ORF">GDO86_013218</name>
</gene>
<keyword evidence="1" id="KW-0479">Metal-binding</keyword>
<dbReference type="InterPro" id="IPR035896">
    <property type="entry name" value="AN1-like_Znf"/>
</dbReference>
<dbReference type="SMART" id="SM00154">
    <property type="entry name" value="ZnF_AN1"/>
    <property type="match status" value="1"/>
</dbReference>
<evidence type="ECO:0008006" key="9">
    <source>
        <dbReference type="Google" id="ProtNLM"/>
    </source>
</evidence>
<dbReference type="OrthoDB" id="756206at2759"/>
<evidence type="ECO:0000259" key="6">
    <source>
        <dbReference type="PROSITE" id="PS51039"/>
    </source>
</evidence>
<dbReference type="Pfam" id="PF00240">
    <property type="entry name" value="ubiquitin"/>
    <property type="match status" value="1"/>
</dbReference>
<evidence type="ECO:0000313" key="8">
    <source>
        <dbReference type="Proteomes" id="UP000812440"/>
    </source>
</evidence>
<dbReference type="InterPro" id="IPR000626">
    <property type="entry name" value="Ubiquitin-like_dom"/>
</dbReference>
<name>A0A8T2ITB4_9PIPI</name>
<organism evidence="7 8">
    <name type="scientific">Hymenochirus boettgeri</name>
    <name type="common">Congo dwarf clawed frog</name>
    <dbReference type="NCBI Taxonomy" id="247094"/>
    <lineage>
        <taxon>Eukaryota</taxon>
        <taxon>Metazoa</taxon>
        <taxon>Chordata</taxon>
        <taxon>Craniata</taxon>
        <taxon>Vertebrata</taxon>
        <taxon>Euteleostomi</taxon>
        <taxon>Amphibia</taxon>
        <taxon>Batrachia</taxon>
        <taxon>Anura</taxon>
        <taxon>Pipoidea</taxon>
        <taxon>Pipidae</taxon>
        <taxon>Pipinae</taxon>
        <taxon>Hymenochirus</taxon>
    </lineage>
</organism>
<protein>
    <recommendedName>
        <fullName evidence="9">AN1-type zinc finger protein 4</fullName>
    </recommendedName>
</protein>
<dbReference type="PROSITE" id="PS51039">
    <property type="entry name" value="ZF_AN1"/>
    <property type="match status" value="1"/>
</dbReference>
<dbReference type="SUPFAM" id="SSF54236">
    <property type="entry name" value="Ubiquitin-like"/>
    <property type="match status" value="1"/>
</dbReference>
<dbReference type="EMBL" id="JAACNH010000008">
    <property type="protein sequence ID" value="KAG8435192.1"/>
    <property type="molecule type" value="Genomic_DNA"/>
</dbReference>
<dbReference type="PROSITE" id="PS50053">
    <property type="entry name" value="UBIQUITIN_2"/>
    <property type="match status" value="1"/>
</dbReference>
<sequence>MANKKEPPFNEDKNGPFSFKLPFNGAMELFIETLTGTCFELRVSPFETVACVKGKIQRLEGIPVSQQHLIWNNIELEDEFSLSDYNISEGCTLKLILAMRGGPINTRRVPIDSPVREITEYMDPNREEIWEKVPSNKQVTFLVYREGEQLNFFRVVDRGDGTLTPLSESLSGGSVYNLYPEDEDEAEGSPSGQQLIENAITMNKMKLLKSKMENMNLNKKPKKMSKLKPRPPLVPRPTSALMASTRHRLLRVLPHIGQSCLPPGNSLSSESSQLVLSAVPTLRTKPLNNGAYLNKGENWEAPLQTPSLNSISLQPKVSQKELENPILLKNNVLPPLKKKETLTIDDNPTLHENMNLFCTEENSRTISESFDFLTADPYRNFCTIGSVKPTFQFTDKSKESSSVESHNTMSKYMNSETMDVGINTSELSPPQSRLLSPIHFSSQVAHNTFSGLQPQSKCFEIGSFRSSTAQNLLHPVEVRNVADRSFSRTARFRGVKVESPGKQPEVISKLEARDMTEVANKASKEPVGSLNHLGFFASLTQCTSRDNLHNCSSTGVPKAAITLSNNLPYLQEETLKKMQPSLDPVKSFDTSYGHAETGKNRSSGKSLVEASSHFAPVKSTFRNKKKTNNHCFLCGRKTGLATSFECRCGNKFCATHRYAETHNCSYDYKTVGRRFLQEANPVISAPKLPKI</sequence>
<dbReference type="Gene3D" id="4.10.1110.10">
    <property type="entry name" value="AN1-like Zinc finger"/>
    <property type="match status" value="1"/>
</dbReference>
<dbReference type="CDD" id="cd01802">
    <property type="entry name" value="Ubl_ZFAND4"/>
    <property type="match status" value="1"/>
</dbReference>
<dbReference type="InterPro" id="IPR000058">
    <property type="entry name" value="Znf_AN1"/>
</dbReference>
<evidence type="ECO:0000256" key="2">
    <source>
        <dbReference type="ARBA" id="ARBA00022771"/>
    </source>
</evidence>
<evidence type="ECO:0000259" key="5">
    <source>
        <dbReference type="PROSITE" id="PS50053"/>
    </source>
</evidence>
<dbReference type="PRINTS" id="PR00348">
    <property type="entry name" value="UBIQUITIN"/>
</dbReference>
<comment type="caution">
    <text evidence="7">The sequence shown here is derived from an EMBL/GenBank/DDBJ whole genome shotgun (WGS) entry which is preliminary data.</text>
</comment>
<accession>A0A8T2ITB4</accession>
<keyword evidence="8" id="KW-1185">Reference proteome</keyword>
<reference evidence="7" key="1">
    <citation type="thesis" date="2020" institute="ProQuest LLC" country="789 East Eisenhower Parkway, Ann Arbor, MI, USA">
        <title>Comparative Genomics and Chromosome Evolution.</title>
        <authorList>
            <person name="Mudd A.B."/>
        </authorList>
    </citation>
    <scope>NUCLEOTIDE SEQUENCE</scope>
    <source>
        <strain evidence="7">Female2</strain>
        <tissue evidence="7">Blood</tissue>
    </source>
</reference>
<evidence type="ECO:0000256" key="1">
    <source>
        <dbReference type="ARBA" id="ARBA00022723"/>
    </source>
</evidence>
<evidence type="ECO:0000313" key="7">
    <source>
        <dbReference type="EMBL" id="KAG8435192.1"/>
    </source>
</evidence>
<dbReference type="Proteomes" id="UP000812440">
    <property type="component" value="Chromosome 7"/>
</dbReference>
<dbReference type="PANTHER" id="PTHR46728:SF1">
    <property type="entry name" value="AN1-TYPE ZINC FINGER PROTEIN 4"/>
    <property type="match status" value="1"/>
</dbReference>
<proteinExistence type="predicted"/>
<dbReference type="InterPro" id="IPR029071">
    <property type="entry name" value="Ubiquitin-like_domsf"/>
</dbReference>
<dbReference type="PANTHER" id="PTHR46728">
    <property type="entry name" value="AN1-TYPE ZINC FINGER PROTEIN 4"/>
    <property type="match status" value="1"/>
</dbReference>
<keyword evidence="2 4" id="KW-0863">Zinc-finger</keyword>
<dbReference type="Pfam" id="PF01428">
    <property type="entry name" value="zf-AN1"/>
    <property type="match status" value="1"/>
</dbReference>
<dbReference type="SMART" id="SM00213">
    <property type="entry name" value="UBQ"/>
    <property type="match status" value="1"/>
</dbReference>
<dbReference type="InterPro" id="IPR053061">
    <property type="entry name" value="AN1-type_zinc_finger"/>
</dbReference>
<dbReference type="SUPFAM" id="SSF118310">
    <property type="entry name" value="AN1-like Zinc finger"/>
    <property type="match status" value="1"/>
</dbReference>
<feature type="domain" description="Ubiquitin-like" evidence="5">
    <location>
        <begin position="27"/>
        <end position="102"/>
    </location>
</feature>
<dbReference type="InterPro" id="IPR019956">
    <property type="entry name" value="Ubiquitin_dom"/>
</dbReference>
<dbReference type="Gene3D" id="3.10.20.90">
    <property type="entry name" value="Phosphatidylinositol 3-kinase Catalytic Subunit, Chain A, domain 1"/>
    <property type="match status" value="1"/>
</dbReference>
<keyword evidence="3" id="KW-0862">Zinc</keyword>